<sequence length="211" mass="23266">MCHDVQHTMISVSHSSGQARACERSPMEQNVEKTSSSIKGGQIEQLSKVFEPIIEKHGLVLESLDTQRRGAATLLDVVVDLPEEEIGSADLDTVTDVSRELSALLDADASLIGEGPSTLEVTTPGVFRPLTELRHFKRARTRLLDVEDTSGRTFLGRLEEVEGDELVLDVQKPPHVPRKNAKTPRAEKVPPGPHRMPVSDVARAEIHLEFR</sequence>
<comment type="similarity">
    <text evidence="3">Belongs to the RimP family.</text>
</comment>
<dbReference type="HAMAP" id="MF_01077">
    <property type="entry name" value="RimP"/>
    <property type="match status" value="1"/>
</dbReference>
<dbReference type="Gene3D" id="3.30.300.70">
    <property type="entry name" value="RimP-like superfamily, N-terminal"/>
    <property type="match status" value="1"/>
</dbReference>
<gene>
    <name evidence="3" type="primary">rimP</name>
    <name evidence="6" type="ORF">FOB48_03215</name>
</gene>
<keyword evidence="1 3" id="KW-0963">Cytoplasm</keyword>
<evidence type="ECO:0000256" key="4">
    <source>
        <dbReference type="SAM" id="MobiDB-lite"/>
    </source>
</evidence>
<evidence type="ECO:0000256" key="3">
    <source>
        <dbReference type="HAMAP-Rule" id="MF_01077"/>
    </source>
</evidence>
<name>A0ABX6A2S3_9MICO</name>
<dbReference type="PANTHER" id="PTHR33867:SF1">
    <property type="entry name" value="RIBOSOME MATURATION FACTOR RIMP"/>
    <property type="match status" value="1"/>
</dbReference>
<evidence type="ECO:0000313" key="7">
    <source>
        <dbReference type="Proteomes" id="UP000323865"/>
    </source>
</evidence>
<dbReference type="InterPro" id="IPR003728">
    <property type="entry name" value="Ribosome_maturation_RimP"/>
</dbReference>
<protein>
    <recommendedName>
        <fullName evidence="3">Ribosome maturation factor RimP</fullName>
    </recommendedName>
</protein>
<dbReference type="SUPFAM" id="SSF75420">
    <property type="entry name" value="YhbC-like, N-terminal domain"/>
    <property type="match status" value="1"/>
</dbReference>
<dbReference type="Pfam" id="PF02576">
    <property type="entry name" value="RimP_N"/>
    <property type="match status" value="1"/>
</dbReference>
<keyword evidence="2 3" id="KW-0690">Ribosome biogenesis</keyword>
<evidence type="ECO:0000313" key="6">
    <source>
        <dbReference type="EMBL" id="QEU11403.1"/>
    </source>
</evidence>
<comment type="subcellular location">
    <subcellularLocation>
        <location evidence="3">Cytoplasm</location>
    </subcellularLocation>
</comment>
<dbReference type="PANTHER" id="PTHR33867">
    <property type="entry name" value="RIBOSOME MATURATION FACTOR RIMP"/>
    <property type="match status" value="1"/>
</dbReference>
<dbReference type="InterPro" id="IPR035956">
    <property type="entry name" value="RimP_N_sf"/>
</dbReference>
<dbReference type="InterPro" id="IPR028989">
    <property type="entry name" value="RimP_N"/>
</dbReference>
<proteinExistence type="inferred from homology"/>
<evidence type="ECO:0000256" key="2">
    <source>
        <dbReference type="ARBA" id="ARBA00022517"/>
    </source>
</evidence>
<evidence type="ECO:0000256" key="1">
    <source>
        <dbReference type="ARBA" id="ARBA00022490"/>
    </source>
</evidence>
<accession>A0ABX6A2S3</accession>
<reference evidence="6 7" key="1">
    <citation type="submission" date="2019-09" db="EMBL/GenBank/DDBJ databases">
        <title>FDA dAtabase for Regulatory Grade micrObial Sequences (FDA-ARGOS): Supporting development and validation of Infectious Disease Dx tests.</title>
        <authorList>
            <person name="Sciortino C."/>
            <person name="Tallon L."/>
            <person name="Sadzewicz L."/>
            <person name="Vavikolanu K."/>
            <person name="Mehta A."/>
            <person name="Aluvathingal J."/>
            <person name="Nadendla S."/>
            <person name="Nandy P."/>
            <person name="Geyer C."/>
            <person name="Yan Y."/>
            <person name="Sichtig H."/>
        </authorList>
    </citation>
    <scope>NUCLEOTIDE SEQUENCE [LARGE SCALE GENOMIC DNA]</scope>
    <source>
        <strain evidence="6 7">FDAARGOS_640</strain>
    </source>
</reference>
<organism evidence="6 7">
    <name type="scientific">Dermabacter vaginalis</name>
    <dbReference type="NCBI Taxonomy" id="1630135"/>
    <lineage>
        <taxon>Bacteria</taxon>
        <taxon>Bacillati</taxon>
        <taxon>Actinomycetota</taxon>
        <taxon>Actinomycetes</taxon>
        <taxon>Micrococcales</taxon>
        <taxon>Dermabacteraceae</taxon>
        <taxon>Dermabacter</taxon>
    </lineage>
</organism>
<keyword evidence="7" id="KW-1185">Reference proteome</keyword>
<dbReference type="Proteomes" id="UP000323865">
    <property type="component" value="Chromosome"/>
</dbReference>
<dbReference type="EMBL" id="CP044108">
    <property type="protein sequence ID" value="QEU11403.1"/>
    <property type="molecule type" value="Genomic_DNA"/>
</dbReference>
<comment type="function">
    <text evidence="3">Required for maturation of 30S ribosomal subunits.</text>
</comment>
<evidence type="ECO:0000259" key="5">
    <source>
        <dbReference type="Pfam" id="PF02576"/>
    </source>
</evidence>
<feature type="region of interest" description="Disordered" evidence="4">
    <location>
        <begin position="173"/>
        <end position="197"/>
    </location>
</feature>
<feature type="domain" description="Ribosome maturation factor RimP N-terminal" evidence="5">
    <location>
        <begin position="51"/>
        <end position="126"/>
    </location>
</feature>